<evidence type="ECO:0008006" key="3">
    <source>
        <dbReference type="Google" id="ProtNLM"/>
    </source>
</evidence>
<name>A0A238WGU1_9RHOB</name>
<protein>
    <recommendedName>
        <fullName evidence="3">Glycosaminoglycan attachment site</fullName>
    </recommendedName>
</protein>
<evidence type="ECO:0000313" key="2">
    <source>
        <dbReference type="Proteomes" id="UP000198417"/>
    </source>
</evidence>
<proteinExistence type="predicted"/>
<reference evidence="1 2" key="1">
    <citation type="submission" date="2017-06" db="EMBL/GenBank/DDBJ databases">
        <authorList>
            <person name="Kim H.J."/>
            <person name="Triplett B.A."/>
        </authorList>
    </citation>
    <scope>NUCLEOTIDE SEQUENCE [LARGE SCALE GENOMIC DNA]</scope>
    <source>
        <strain evidence="1 2">DSM 29052</strain>
    </source>
</reference>
<dbReference type="AlphaFoldDB" id="A0A238WGU1"/>
<gene>
    <name evidence="1" type="ORF">SAMN06265370_105154</name>
</gene>
<evidence type="ECO:0000313" key="1">
    <source>
        <dbReference type="EMBL" id="SNR44889.1"/>
    </source>
</evidence>
<sequence length="470" mass="52535">MKEISEPRFNAIAGYARDPRAALTGEELAYYEVEDGSILGLIIRDRIDGDFAGMAFGRDAKLRFRWTSMTDFLESPELARDALAELMTNLSDEPDEFHHQGDEKGQPVDFFTPVHPPEVLHPDFRQVASEIGFFPARGIIEPMMRWHEDLDGNFVEQFQSTAFDQRIWELYLFATLIELGFSLDATHAVPDFIGKSLFGPISIEAVTVGPTRRGAEIVPPPPFETEEQMEAYLWNYMPIKFGSPLFSKLRKKYWEKEQIEGVPLVFAIADFSSPGSMIHTRSALERYLYGYSFDAARDERGRAVAKPTKIIEHRWGDKVVPSGFFDIPDAEHVSAVISTTAGTISKFNRMGILAGFDAGDVLMTRTGTVVDPDPEATSPLIFKAIVNAKGYHESWVEGLNVYHNPRAIIPLEERLIPGAAHHHCAAEGNWTTTAPRFHPLASSTEILGGVNVAQALADFEGPAMKFWKKP</sequence>
<dbReference type="RefSeq" id="WP_089269958.1">
    <property type="nucleotide sequence ID" value="NZ_FZNN01000005.1"/>
</dbReference>
<dbReference type="OrthoDB" id="981968at2"/>
<accession>A0A238WGU1</accession>
<keyword evidence="2" id="KW-1185">Reference proteome</keyword>
<organism evidence="1 2">
    <name type="scientific">Puniceibacterium sediminis</name>
    <dbReference type="NCBI Taxonomy" id="1608407"/>
    <lineage>
        <taxon>Bacteria</taxon>
        <taxon>Pseudomonadati</taxon>
        <taxon>Pseudomonadota</taxon>
        <taxon>Alphaproteobacteria</taxon>
        <taxon>Rhodobacterales</taxon>
        <taxon>Paracoccaceae</taxon>
        <taxon>Puniceibacterium</taxon>
    </lineage>
</organism>
<dbReference type="EMBL" id="FZNN01000005">
    <property type="protein sequence ID" value="SNR44889.1"/>
    <property type="molecule type" value="Genomic_DNA"/>
</dbReference>
<dbReference type="Proteomes" id="UP000198417">
    <property type="component" value="Unassembled WGS sequence"/>
</dbReference>